<feature type="transmembrane region" description="Helical" evidence="12">
    <location>
        <begin position="72"/>
        <end position="91"/>
    </location>
</feature>
<dbReference type="Proteomes" id="UP000184514">
    <property type="component" value="Unassembled WGS sequence"/>
</dbReference>
<dbReference type="InterPro" id="IPR012187">
    <property type="entry name" value="Disulphide_bond_form_BdbC"/>
</dbReference>
<evidence type="ECO:0000256" key="3">
    <source>
        <dbReference type="ARBA" id="ARBA00022448"/>
    </source>
</evidence>
<keyword evidence="4 12" id="KW-0812">Transmembrane</keyword>
<feature type="transmembrane region" description="Helical" evidence="12">
    <location>
        <begin position="12"/>
        <end position="29"/>
    </location>
</feature>
<keyword evidence="5" id="KW-0249">Electron transport</keyword>
<dbReference type="AlphaFoldDB" id="A0A1L9NZM5"/>
<keyword evidence="3" id="KW-0813">Transport</keyword>
<organism evidence="13 14">
    <name type="scientific">Planktotalea frisia</name>
    <dbReference type="NCBI Taxonomy" id="696762"/>
    <lineage>
        <taxon>Bacteria</taxon>
        <taxon>Pseudomonadati</taxon>
        <taxon>Pseudomonadota</taxon>
        <taxon>Alphaproteobacteria</taxon>
        <taxon>Rhodobacterales</taxon>
        <taxon>Paracoccaceae</taxon>
        <taxon>Planktotalea</taxon>
    </lineage>
</organism>
<evidence type="ECO:0000256" key="12">
    <source>
        <dbReference type="SAM" id="Phobius"/>
    </source>
</evidence>
<evidence type="ECO:0000256" key="9">
    <source>
        <dbReference type="ARBA" id="ARBA00023157"/>
    </source>
</evidence>
<dbReference type="GO" id="GO:0016020">
    <property type="term" value="C:membrane"/>
    <property type="evidence" value="ECO:0007669"/>
    <property type="project" value="UniProtKB-SubCell"/>
</dbReference>
<proteinExistence type="inferred from homology"/>
<sequence length="141" mass="15098">MSRVMSKETALTAAWIVALGSSLAVLYIGEVLGQAPCNLCWFQRAFMFPLAVLLGLGLWFEDHRVGRYGVALALGGAAIALWHLGLYTGVLPEPIQPCTATGPSCTGDNQLFLGIPIPLLALIAFAFIGFLSFFSLKEPRA</sequence>
<dbReference type="RefSeq" id="WP_072629833.1">
    <property type="nucleotide sequence ID" value="NZ_MLCB01000091.1"/>
</dbReference>
<evidence type="ECO:0000256" key="11">
    <source>
        <dbReference type="ARBA" id="ARBA00023284"/>
    </source>
</evidence>
<evidence type="ECO:0000313" key="14">
    <source>
        <dbReference type="Proteomes" id="UP000184514"/>
    </source>
</evidence>
<comment type="subcellular location">
    <subcellularLocation>
        <location evidence="1">Membrane</location>
        <topology evidence="1">Multi-pass membrane protein</topology>
    </subcellularLocation>
</comment>
<evidence type="ECO:0000256" key="6">
    <source>
        <dbReference type="ARBA" id="ARBA00022989"/>
    </source>
</evidence>
<keyword evidence="10" id="KW-0143">Chaperone</keyword>
<protein>
    <submittedName>
        <fullName evidence="13">Disulfide bond formation protein C</fullName>
    </submittedName>
</protein>
<dbReference type="PANTHER" id="PTHR43469">
    <property type="entry name" value="DISULFIDE FORMATION PROTEIN-RELATED"/>
    <property type="match status" value="1"/>
</dbReference>
<dbReference type="PIRSF" id="PIRSF036659">
    <property type="entry name" value="BdbC"/>
    <property type="match status" value="1"/>
</dbReference>
<keyword evidence="9" id="KW-1015">Disulfide bond</keyword>
<accession>A0A1L9NZM5</accession>
<comment type="caution">
    <text evidence="13">The sequence shown here is derived from an EMBL/GenBank/DDBJ whole genome shotgun (WGS) entry which is preliminary data.</text>
</comment>
<dbReference type="SUPFAM" id="SSF158442">
    <property type="entry name" value="DsbB-like"/>
    <property type="match status" value="1"/>
</dbReference>
<dbReference type="Gene3D" id="1.20.1550.10">
    <property type="entry name" value="DsbB-like"/>
    <property type="match status" value="1"/>
</dbReference>
<evidence type="ECO:0000256" key="10">
    <source>
        <dbReference type="ARBA" id="ARBA00023186"/>
    </source>
</evidence>
<evidence type="ECO:0000256" key="5">
    <source>
        <dbReference type="ARBA" id="ARBA00022982"/>
    </source>
</evidence>
<keyword evidence="8 12" id="KW-0472">Membrane</keyword>
<dbReference type="PANTHER" id="PTHR43469:SF1">
    <property type="entry name" value="SPBETA PROPHAGE-DERIVED DISULFIDE BOND FORMATION PROTEIN B"/>
    <property type="match status" value="1"/>
</dbReference>
<dbReference type="STRING" id="696762.PFRI_12400"/>
<dbReference type="GO" id="GO:0015035">
    <property type="term" value="F:protein-disulfide reductase activity"/>
    <property type="evidence" value="ECO:0007669"/>
    <property type="project" value="InterPro"/>
</dbReference>
<name>A0A1L9NZM5_9RHOB</name>
<gene>
    <name evidence="13" type="primary">bdbC</name>
    <name evidence="13" type="ORF">PFRI_12400</name>
</gene>
<feature type="transmembrane region" description="Helical" evidence="12">
    <location>
        <begin position="111"/>
        <end position="136"/>
    </location>
</feature>
<evidence type="ECO:0000256" key="1">
    <source>
        <dbReference type="ARBA" id="ARBA00004141"/>
    </source>
</evidence>
<feature type="transmembrane region" description="Helical" evidence="12">
    <location>
        <begin position="41"/>
        <end position="60"/>
    </location>
</feature>
<keyword evidence="6 12" id="KW-1133">Transmembrane helix</keyword>
<comment type="similarity">
    <text evidence="2">Belongs to the DsbB family. BdbC subfamily.</text>
</comment>
<evidence type="ECO:0000256" key="7">
    <source>
        <dbReference type="ARBA" id="ARBA00023002"/>
    </source>
</evidence>
<dbReference type="OrthoDB" id="158402at2"/>
<evidence type="ECO:0000313" key="13">
    <source>
        <dbReference type="EMBL" id="OJI94691.1"/>
    </source>
</evidence>
<dbReference type="EMBL" id="MLCB01000091">
    <property type="protein sequence ID" value="OJI94691.1"/>
    <property type="molecule type" value="Genomic_DNA"/>
</dbReference>
<evidence type="ECO:0000256" key="8">
    <source>
        <dbReference type="ARBA" id="ARBA00023136"/>
    </source>
</evidence>
<reference evidence="13 14" key="1">
    <citation type="submission" date="2016-10" db="EMBL/GenBank/DDBJ databases">
        <title>Genome sequence of Planktotalea frisia SH6-1.</title>
        <authorList>
            <person name="Poehlein A."/>
            <person name="Bakenhus I."/>
            <person name="Voget S."/>
            <person name="Brinkhoff T."/>
            <person name="Simon M."/>
        </authorList>
    </citation>
    <scope>NUCLEOTIDE SEQUENCE [LARGE SCALE GENOMIC DNA]</scope>
    <source>
        <strain evidence="13 14">SH6-1</strain>
    </source>
</reference>
<dbReference type="InterPro" id="IPR023380">
    <property type="entry name" value="DsbB-like_sf"/>
</dbReference>
<keyword evidence="7" id="KW-0560">Oxidoreductase</keyword>
<keyword evidence="14" id="KW-1185">Reference proteome</keyword>
<evidence type="ECO:0000256" key="4">
    <source>
        <dbReference type="ARBA" id="ARBA00022692"/>
    </source>
</evidence>
<keyword evidence="11" id="KW-0676">Redox-active center</keyword>
<dbReference type="GO" id="GO:0006457">
    <property type="term" value="P:protein folding"/>
    <property type="evidence" value="ECO:0007669"/>
    <property type="project" value="InterPro"/>
</dbReference>
<dbReference type="InterPro" id="IPR003752">
    <property type="entry name" value="DiS_bond_form_DsbB/BdbC"/>
</dbReference>
<evidence type="ECO:0000256" key="2">
    <source>
        <dbReference type="ARBA" id="ARBA00007602"/>
    </source>
</evidence>
<dbReference type="Pfam" id="PF02600">
    <property type="entry name" value="DsbB"/>
    <property type="match status" value="1"/>
</dbReference>